<keyword evidence="2" id="KW-1185">Reference proteome</keyword>
<sequence>MLTTISRLDKLAAAAVSFRGHGMLVGTTSSYTAMVFAGDQPQIAAAAAVRREDDDEEINHGPKSLSSMELPCLESAARGYPKELVALAAYIQQPRFPALFRHFLHDELHEPVEDVVGIWSDCTSCCELMRMPQPLS</sequence>
<evidence type="ECO:0000313" key="2">
    <source>
        <dbReference type="Proteomes" id="UP001215598"/>
    </source>
</evidence>
<dbReference type="Proteomes" id="UP001215598">
    <property type="component" value="Unassembled WGS sequence"/>
</dbReference>
<proteinExistence type="predicted"/>
<gene>
    <name evidence="1" type="ORF">B0H16DRAFT_428963</name>
</gene>
<organism evidence="1 2">
    <name type="scientific">Mycena metata</name>
    <dbReference type="NCBI Taxonomy" id="1033252"/>
    <lineage>
        <taxon>Eukaryota</taxon>
        <taxon>Fungi</taxon>
        <taxon>Dikarya</taxon>
        <taxon>Basidiomycota</taxon>
        <taxon>Agaricomycotina</taxon>
        <taxon>Agaricomycetes</taxon>
        <taxon>Agaricomycetidae</taxon>
        <taxon>Agaricales</taxon>
        <taxon>Marasmiineae</taxon>
        <taxon>Mycenaceae</taxon>
        <taxon>Mycena</taxon>
    </lineage>
</organism>
<comment type="caution">
    <text evidence="1">The sequence shown here is derived from an EMBL/GenBank/DDBJ whole genome shotgun (WGS) entry which is preliminary data.</text>
</comment>
<dbReference type="EMBL" id="JARKIB010000027">
    <property type="protein sequence ID" value="KAJ7764780.1"/>
    <property type="molecule type" value="Genomic_DNA"/>
</dbReference>
<name>A0AAD7JH83_9AGAR</name>
<reference evidence="1" key="1">
    <citation type="submission" date="2023-03" db="EMBL/GenBank/DDBJ databases">
        <title>Massive genome expansion in bonnet fungi (Mycena s.s.) driven by repeated elements and novel gene families across ecological guilds.</title>
        <authorList>
            <consortium name="Lawrence Berkeley National Laboratory"/>
            <person name="Harder C.B."/>
            <person name="Miyauchi S."/>
            <person name="Viragh M."/>
            <person name="Kuo A."/>
            <person name="Thoen E."/>
            <person name="Andreopoulos B."/>
            <person name="Lu D."/>
            <person name="Skrede I."/>
            <person name="Drula E."/>
            <person name="Henrissat B."/>
            <person name="Morin E."/>
            <person name="Kohler A."/>
            <person name="Barry K."/>
            <person name="LaButti K."/>
            <person name="Morin E."/>
            <person name="Salamov A."/>
            <person name="Lipzen A."/>
            <person name="Mereny Z."/>
            <person name="Hegedus B."/>
            <person name="Baldrian P."/>
            <person name="Stursova M."/>
            <person name="Weitz H."/>
            <person name="Taylor A."/>
            <person name="Grigoriev I.V."/>
            <person name="Nagy L.G."/>
            <person name="Martin F."/>
            <person name="Kauserud H."/>
        </authorList>
    </citation>
    <scope>NUCLEOTIDE SEQUENCE</scope>
    <source>
        <strain evidence="1">CBHHK182m</strain>
    </source>
</reference>
<accession>A0AAD7JH83</accession>
<evidence type="ECO:0000313" key="1">
    <source>
        <dbReference type="EMBL" id="KAJ7764780.1"/>
    </source>
</evidence>
<protein>
    <submittedName>
        <fullName evidence="1">Uncharacterized protein</fullName>
    </submittedName>
</protein>
<dbReference type="AlphaFoldDB" id="A0AAD7JH83"/>